<sequence length="195" mass="21100">MTVELANRARESVSEPASESVSELVHERWGTLLVEIGAGAAQRYAAGEAFPRELLARAAQARLHRLSLPQDIGGDGVGALVVTALRVDYAIPCPGFTDAPSLTLRCGLSVDPRGERIQVEADCSADGRLTLHQVIGAPTRTLYAEFHRPMFVYEPCLVRTSAQLTPDGPHFQHHIGPPDAPRPYLTVREVLDGTT</sequence>
<dbReference type="RefSeq" id="WP_161702932.1">
    <property type="nucleotide sequence ID" value="NZ_JAAAHS010000305.1"/>
</dbReference>
<dbReference type="OrthoDB" id="4226521at2"/>
<dbReference type="Proteomes" id="UP000598297">
    <property type="component" value="Unassembled WGS sequence"/>
</dbReference>
<evidence type="ECO:0000313" key="2">
    <source>
        <dbReference type="Proteomes" id="UP000598297"/>
    </source>
</evidence>
<organism evidence="1 2">
    <name type="scientific">Streptomyces boluensis</name>
    <dbReference type="NCBI Taxonomy" id="1775135"/>
    <lineage>
        <taxon>Bacteria</taxon>
        <taxon>Bacillati</taxon>
        <taxon>Actinomycetota</taxon>
        <taxon>Actinomycetes</taxon>
        <taxon>Kitasatosporales</taxon>
        <taxon>Streptomycetaceae</taxon>
        <taxon>Streptomyces</taxon>
    </lineage>
</organism>
<dbReference type="GO" id="GO:0050660">
    <property type="term" value="F:flavin adenine dinucleotide binding"/>
    <property type="evidence" value="ECO:0007669"/>
    <property type="project" value="InterPro"/>
</dbReference>
<dbReference type="InterPro" id="IPR009100">
    <property type="entry name" value="AcylCoA_DH/oxidase_NM_dom_sf"/>
</dbReference>
<proteinExistence type="predicted"/>
<dbReference type="SUPFAM" id="SSF56645">
    <property type="entry name" value="Acyl-CoA dehydrogenase NM domain-like"/>
    <property type="match status" value="1"/>
</dbReference>
<keyword evidence="2" id="KW-1185">Reference proteome</keyword>
<dbReference type="Gene3D" id="1.10.540.10">
    <property type="entry name" value="Acyl-CoA dehydrogenase/oxidase, N-terminal domain"/>
    <property type="match status" value="1"/>
</dbReference>
<dbReference type="EMBL" id="JAAAHS010000305">
    <property type="protein sequence ID" value="NBE55308.1"/>
    <property type="molecule type" value="Genomic_DNA"/>
</dbReference>
<accession>A0A964UTT4</accession>
<dbReference type="GO" id="GO:0016627">
    <property type="term" value="F:oxidoreductase activity, acting on the CH-CH group of donors"/>
    <property type="evidence" value="ECO:0007669"/>
    <property type="project" value="InterPro"/>
</dbReference>
<dbReference type="AlphaFoldDB" id="A0A964UTT4"/>
<comment type="caution">
    <text evidence="1">The sequence shown here is derived from an EMBL/GenBank/DDBJ whole genome shotgun (WGS) entry which is preliminary data.</text>
</comment>
<name>A0A964UTT4_9ACTN</name>
<evidence type="ECO:0000313" key="1">
    <source>
        <dbReference type="EMBL" id="NBE55308.1"/>
    </source>
</evidence>
<protein>
    <submittedName>
        <fullName evidence="1">Uncharacterized protein</fullName>
    </submittedName>
</protein>
<reference evidence="1" key="1">
    <citation type="submission" date="2020-01" db="EMBL/GenBank/DDBJ databases">
        <title>Whole-genome analyses of novel actinobacteria.</title>
        <authorList>
            <person name="Sahin N."/>
        </authorList>
    </citation>
    <scope>NUCLEOTIDE SEQUENCE</scope>
    <source>
        <strain evidence="1">YC537</strain>
    </source>
</reference>
<dbReference type="InterPro" id="IPR037069">
    <property type="entry name" value="AcylCoA_DH/ox_N_sf"/>
</dbReference>
<gene>
    <name evidence="1" type="ORF">GUY60_28550</name>
</gene>